<dbReference type="PANTHER" id="PTHR32303:SF4">
    <property type="entry name" value="QUINOPROTEIN GLUCOSE DEHYDROGENASE"/>
    <property type="match status" value="1"/>
</dbReference>
<evidence type="ECO:0000256" key="4">
    <source>
        <dbReference type="SAM" id="Phobius"/>
    </source>
</evidence>
<dbReference type="GO" id="GO:0016020">
    <property type="term" value="C:membrane"/>
    <property type="evidence" value="ECO:0007669"/>
    <property type="project" value="InterPro"/>
</dbReference>
<feature type="transmembrane region" description="Helical" evidence="4">
    <location>
        <begin position="657"/>
        <end position="678"/>
    </location>
</feature>
<dbReference type="SUPFAM" id="SSF50998">
    <property type="entry name" value="Quinoprotein alcohol dehydrogenase-like"/>
    <property type="match status" value="1"/>
</dbReference>
<evidence type="ECO:0000256" key="1">
    <source>
        <dbReference type="ARBA" id="ARBA00001931"/>
    </source>
</evidence>
<organism evidence="7 8">
    <name type="scientific">Bradyrhizobium erythrophlei</name>
    <dbReference type="NCBI Taxonomy" id="1437360"/>
    <lineage>
        <taxon>Bacteria</taxon>
        <taxon>Pseudomonadati</taxon>
        <taxon>Pseudomonadota</taxon>
        <taxon>Alphaproteobacteria</taxon>
        <taxon>Hyphomicrobiales</taxon>
        <taxon>Nitrobacteraceae</taxon>
        <taxon>Bradyrhizobium</taxon>
    </lineage>
</organism>
<keyword evidence="4" id="KW-1133">Transmembrane helix</keyword>
<reference evidence="7 8" key="1">
    <citation type="submission" date="2016-11" db="EMBL/GenBank/DDBJ databases">
        <authorList>
            <person name="Jaros S."/>
            <person name="Januszkiewicz K."/>
            <person name="Wedrychowicz H."/>
        </authorList>
    </citation>
    <scope>NUCLEOTIDE SEQUENCE [LARGE SCALE GENOMIC DNA]</scope>
    <source>
        <strain evidence="7 8">GAS242</strain>
    </source>
</reference>
<dbReference type="InterPro" id="IPR002372">
    <property type="entry name" value="PQQ_rpt_dom"/>
</dbReference>
<feature type="domain" description="Pyrrolo-quinoline quinone repeat" evidence="6">
    <location>
        <begin position="34"/>
        <end position="613"/>
    </location>
</feature>
<dbReference type="EMBL" id="LT670818">
    <property type="protein sequence ID" value="SHH60382.1"/>
    <property type="molecule type" value="Genomic_DNA"/>
</dbReference>
<dbReference type="Proteomes" id="UP000190675">
    <property type="component" value="Chromosome I"/>
</dbReference>
<dbReference type="InterPro" id="IPR018391">
    <property type="entry name" value="PQQ_b-propeller_rpt"/>
</dbReference>
<comment type="similarity">
    <text evidence="2">Belongs to the bacterial PQQ dehydrogenase family.</text>
</comment>
<protein>
    <submittedName>
        <fullName evidence="7">Quinoprotein glucose dehydrogenase</fullName>
    </submittedName>
</protein>
<dbReference type="Pfam" id="PF01011">
    <property type="entry name" value="PQQ"/>
    <property type="match status" value="1"/>
</dbReference>
<feature type="chain" id="PRO_5012025256" evidence="5">
    <location>
        <begin position="34"/>
        <end position="693"/>
    </location>
</feature>
<dbReference type="SMART" id="SM00564">
    <property type="entry name" value="PQQ"/>
    <property type="match status" value="6"/>
</dbReference>
<dbReference type="CDD" id="cd10280">
    <property type="entry name" value="PQQ_mGDH"/>
    <property type="match status" value="1"/>
</dbReference>
<dbReference type="InterPro" id="IPR011047">
    <property type="entry name" value="Quinoprotein_ADH-like_sf"/>
</dbReference>
<sequence length="693" mass="74822">MTRNSFTLALRRAFGIPALLLAVTLPAAAPAFAWEHWGGDRGGTRFSGLDQITPANVGNLVRAFEFRTGDLEARDPALMARTKFEATPILVENSLIFCTPFNEVIALDPGTGAQKWRYDPKVSTAQRPGNRYVCRGVTHWVDDQAAEGAACRSRIFMGTNDFRVIALDARTGIPCAEFGTNGEVTLDIGKPLVWPGEFQITSAPVVSRGVVVVGSSISDNVRVDAPLGTVRAFDARTGHPRWAWDPLVHDGITAGHANVWAPMSSDEARGLVFLPTSSPSPDFWGGKRPGNNEHSDSVVALRAETGELVWSFQTTHHDVWDYDLPAQPTLARIDTGEGMRDVVIQPTKQGFVFVLDRDTGKPVWPVEERAVPQAGADGEQLSPTQPFPSHVPALMPQRFSTDDVFKPFPGIGRSSCEEKLDGLRNEGLYTPPSTQGTLEFPFTGGGVNWGGAAFDPVNQILYANTTYAVHVIKLIPQPAAEAVKAVPGREFAPQRGAPFALTREVAMSRLGLLCTKPPWGAVVAVDLKAGKVLWRSTVGTTEDRALLGLAFNWGTPLVNGVAITAGGLLFTGAMDAYLRAFDAKSGQELWQGRLPVPGVANPMTYLWKGEQYVVIAAGGHSEAGTSIGDSLVAFRLARAGEAPSLWSRTIDRPGGRFWGKALVFGLACLLTAAALWRWRRRVKLTRRGVSGVT</sequence>
<comment type="cofactor">
    <cofactor evidence="1">
        <name>pyrroloquinoline quinone</name>
        <dbReference type="ChEBI" id="CHEBI:58442"/>
    </cofactor>
</comment>
<feature type="signal peptide" evidence="5">
    <location>
        <begin position="1"/>
        <end position="33"/>
    </location>
</feature>
<gene>
    <name evidence="7" type="ORF">SAMN05444169_8299</name>
</gene>
<evidence type="ECO:0000313" key="7">
    <source>
        <dbReference type="EMBL" id="SHH60382.1"/>
    </source>
</evidence>
<dbReference type="Gene3D" id="2.140.10.10">
    <property type="entry name" value="Quinoprotein alcohol dehydrogenase-like superfamily"/>
    <property type="match status" value="2"/>
</dbReference>
<evidence type="ECO:0000256" key="5">
    <source>
        <dbReference type="SAM" id="SignalP"/>
    </source>
</evidence>
<dbReference type="GO" id="GO:0048038">
    <property type="term" value="F:quinone binding"/>
    <property type="evidence" value="ECO:0007669"/>
    <property type="project" value="InterPro"/>
</dbReference>
<dbReference type="AlphaFoldDB" id="A0A1M5UBI8"/>
<evidence type="ECO:0000256" key="2">
    <source>
        <dbReference type="ARBA" id="ARBA00008156"/>
    </source>
</evidence>
<dbReference type="GO" id="GO:0008876">
    <property type="term" value="F:quinoprotein glucose dehydrogenase activity"/>
    <property type="evidence" value="ECO:0007669"/>
    <property type="project" value="TreeGrafter"/>
</dbReference>
<name>A0A1M5UBI8_9BRAD</name>
<dbReference type="InterPro" id="IPR017511">
    <property type="entry name" value="PQQ_mDH"/>
</dbReference>
<dbReference type="OrthoDB" id="9794322at2"/>
<accession>A0A1M5UBI8</accession>
<evidence type="ECO:0000313" key="8">
    <source>
        <dbReference type="Proteomes" id="UP000190675"/>
    </source>
</evidence>
<evidence type="ECO:0000259" key="6">
    <source>
        <dbReference type="Pfam" id="PF01011"/>
    </source>
</evidence>
<keyword evidence="5" id="KW-0732">Signal</keyword>
<keyword evidence="4" id="KW-0812">Transmembrane</keyword>
<keyword evidence="3" id="KW-0560">Oxidoreductase</keyword>
<dbReference type="PANTHER" id="PTHR32303">
    <property type="entry name" value="QUINOPROTEIN ALCOHOL DEHYDROGENASE (CYTOCHROME C)"/>
    <property type="match status" value="1"/>
</dbReference>
<evidence type="ECO:0000256" key="3">
    <source>
        <dbReference type="ARBA" id="ARBA00023002"/>
    </source>
</evidence>
<keyword evidence="4" id="KW-0472">Membrane</keyword>
<dbReference type="RefSeq" id="WP_079571650.1">
    <property type="nucleotide sequence ID" value="NZ_LT670818.1"/>
</dbReference>
<proteinExistence type="inferred from homology"/>